<dbReference type="PANTHER" id="PTHR37299:SF1">
    <property type="entry name" value="STAGE 0 SPORULATION PROTEIN A HOMOLOG"/>
    <property type="match status" value="1"/>
</dbReference>
<dbReference type="PROSITE" id="PS50110">
    <property type="entry name" value="RESPONSE_REGULATORY"/>
    <property type="match status" value="1"/>
</dbReference>
<dbReference type="Gene3D" id="3.40.50.2300">
    <property type="match status" value="1"/>
</dbReference>
<dbReference type="SUPFAM" id="SSF52172">
    <property type="entry name" value="CheY-like"/>
    <property type="match status" value="1"/>
</dbReference>
<dbReference type="EMBL" id="WSES01000011">
    <property type="protein sequence ID" value="MVW64050.1"/>
    <property type="molecule type" value="Genomic_DNA"/>
</dbReference>
<reference evidence="4 5" key="1">
    <citation type="submission" date="2019-12" db="EMBL/GenBank/DDBJ databases">
        <authorList>
            <person name="Li C."/>
            <person name="Zhao J."/>
        </authorList>
    </citation>
    <scope>NUCLEOTIDE SEQUENCE [LARGE SCALE GENOMIC DNA]</scope>
    <source>
        <strain evidence="4 5">NEAU-DD11</strain>
    </source>
</reference>
<evidence type="ECO:0000256" key="1">
    <source>
        <dbReference type="PROSITE-ProRule" id="PRU00169"/>
    </source>
</evidence>
<dbReference type="AlphaFoldDB" id="A0A7X3G5H7"/>
<feature type="domain" description="HTH LytTR-type" evidence="3">
    <location>
        <begin position="147"/>
        <end position="250"/>
    </location>
</feature>
<evidence type="ECO:0000259" key="2">
    <source>
        <dbReference type="PROSITE" id="PS50110"/>
    </source>
</evidence>
<dbReference type="PROSITE" id="PS50930">
    <property type="entry name" value="HTH_LYTTR"/>
    <property type="match status" value="1"/>
</dbReference>
<dbReference type="Pfam" id="PF04397">
    <property type="entry name" value="LytTR"/>
    <property type="match status" value="1"/>
</dbReference>
<evidence type="ECO:0000259" key="3">
    <source>
        <dbReference type="PROSITE" id="PS50930"/>
    </source>
</evidence>
<dbReference type="SMART" id="SM00850">
    <property type="entry name" value="LytTR"/>
    <property type="match status" value="1"/>
</dbReference>
<dbReference type="SMART" id="SM00448">
    <property type="entry name" value="REC"/>
    <property type="match status" value="1"/>
</dbReference>
<organism evidence="4 5">
    <name type="scientific">Massilia cellulosiltytica</name>
    <dbReference type="NCBI Taxonomy" id="2683234"/>
    <lineage>
        <taxon>Bacteria</taxon>
        <taxon>Pseudomonadati</taxon>
        <taxon>Pseudomonadota</taxon>
        <taxon>Betaproteobacteria</taxon>
        <taxon>Burkholderiales</taxon>
        <taxon>Oxalobacteraceae</taxon>
        <taxon>Telluria group</taxon>
        <taxon>Massilia</taxon>
    </lineage>
</organism>
<keyword evidence="5" id="KW-1185">Reference proteome</keyword>
<dbReference type="RefSeq" id="WP_056124117.1">
    <property type="nucleotide sequence ID" value="NZ_CP168562.1"/>
</dbReference>
<keyword evidence="1" id="KW-0597">Phosphoprotein</keyword>
<dbReference type="InterPro" id="IPR011006">
    <property type="entry name" value="CheY-like_superfamily"/>
</dbReference>
<accession>A0A7X3G5H7</accession>
<dbReference type="Gene3D" id="2.40.50.1020">
    <property type="entry name" value="LytTr DNA-binding domain"/>
    <property type="match status" value="1"/>
</dbReference>
<name>A0A7X3G5H7_9BURK</name>
<proteinExistence type="predicted"/>
<evidence type="ECO:0000313" key="4">
    <source>
        <dbReference type="EMBL" id="MVW64050.1"/>
    </source>
</evidence>
<dbReference type="InterPro" id="IPR001789">
    <property type="entry name" value="Sig_transdc_resp-reg_receiver"/>
</dbReference>
<dbReference type="InterPro" id="IPR007492">
    <property type="entry name" value="LytTR_DNA-bd_dom"/>
</dbReference>
<feature type="domain" description="Response regulatory" evidence="2">
    <location>
        <begin position="5"/>
        <end position="116"/>
    </location>
</feature>
<feature type="modified residue" description="4-aspartylphosphate" evidence="1">
    <location>
        <position position="56"/>
    </location>
</feature>
<dbReference type="GO" id="GO:0000156">
    <property type="term" value="F:phosphorelay response regulator activity"/>
    <property type="evidence" value="ECO:0007669"/>
    <property type="project" value="InterPro"/>
</dbReference>
<sequence length="250" mass="27670">MNARTVFIAEDEPLARDVLRDFIYAHAGLRLVGEAADGASALAQIDRIRPDIVFMDIQMPEMTGLDVLRRLTVVPDIVFTTAYDQYAVTAFELNAVDYLLKPFTRARFDAAVARLLETPGSSVPAPDVIGGALTLAVDRVPSRIERILVRDRGRIFPLSVNEIAYLKADAKYTAIAARGHTFLVRIGISELEAQLDPGRFIRIHRSALVNLDFVDSMRADDQSQLEITMRDGAVLTASREASKVLREMAI</sequence>
<dbReference type="Pfam" id="PF00072">
    <property type="entry name" value="Response_reg"/>
    <property type="match status" value="1"/>
</dbReference>
<dbReference type="PANTHER" id="PTHR37299">
    <property type="entry name" value="TRANSCRIPTIONAL REGULATOR-RELATED"/>
    <property type="match status" value="1"/>
</dbReference>
<comment type="caution">
    <text evidence="4">The sequence shown here is derived from an EMBL/GenBank/DDBJ whole genome shotgun (WGS) entry which is preliminary data.</text>
</comment>
<protein>
    <submittedName>
        <fullName evidence="4">Response regulator</fullName>
    </submittedName>
</protein>
<dbReference type="InterPro" id="IPR046947">
    <property type="entry name" value="LytR-like"/>
</dbReference>
<gene>
    <name evidence="4" type="ORF">GPY61_29385</name>
</gene>
<evidence type="ECO:0000313" key="5">
    <source>
        <dbReference type="Proteomes" id="UP000443353"/>
    </source>
</evidence>
<dbReference type="Proteomes" id="UP000443353">
    <property type="component" value="Unassembled WGS sequence"/>
</dbReference>
<dbReference type="GO" id="GO:0003677">
    <property type="term" value="F:DNA binding"/>
    <property type="evidence" value="ECO:0007669"/>
    <property type="project" value="InterPro"/>
</dbReference>